<dbReference type="STRING" id="1907939.BKL49_05215"/>
<evidence type="ECO:0000313" key="3">
    <source>
        <dbReference type="Proteomes" id="UP000188602"/>
    </source>
</evidence>
<feature type="transmembrane region" description="Helical" evidence="1">
    <location>
        <begin position="32"/>
        <end position="50"/>
    </location>
</feature>
<dbReference type="OrthoDB" id="5671023at2"/>
<organism evidence="2 3">
    <name type="scientific">Rodentibacter myodis</name>
    <dbReference type="NCBI Taxonomy" id="1907939"/>
    <lineage>
        <taxon>Bacteria</taxon>
        <taxon>Pseudomonadati</taxon>
        <taxon>Pseudomonadota</taxon>
        <taxon>Gammaproteobacteria</taxon>
        <taxon>Pasteurellales</taxon>
        <taxon>Pasteurellaceae</taxon>
        <taxon>Rodentibacter</taxon>
    </lineage>
</organism>
<evidence type="ECO:0000313" key="2">
    <source>
        <dbReference type="EMBL" id="OOF58941.1"/>
    </source>
</evidence>
<accession>A0A1V3JQK9</accession>
<keyword evidence="1" id="KW-0472">Membrane</keyword>
<comment type="caution">
    <text evidence="2">The sequence shown here is derived from an EMBL/GenBank/DDBJ whole genome shotgun (WGS) entry which is preliminary data.</text>
</comment>
<feature type="transmembrane region" description="Helical" evidence="1">
    <location>
        <begin position="110"/>
        <end position="133"/>
    </location>
</feature>
<proteinExistence type="predicted"/>
<dbReference type="EMBL" id="MLHQ01000011">
    <property type="protein sequence ID" value="OOF58941.1"/>
    <property type="molecule type" value="Genomic_DNA"/>
</dbReference>
<dbReference type="RefSeq" id="WP_077423568.1">
    <property type="nucleotide sequence ID" value="NZ_MLHQ01000011.1"/>
</dbReference>
<evidence type="ECO:0000256" key="1">
    <source>
        <dbReference type="SAM" id="Phobius"/>
    </source>
</evidence>
<gene>
    <name evidence="2" type="ORF">BKL49_05215</name>
</gene>
<dbReference type="AlphaFoldDB" id="A0A1V3JQK9"/>
<keyword evidence="3" id="KW-1185">Reference proteome</keyword>
<reference evidence="2 3" key="1">
    <citation type="submission" date="2016-10" db="EMBL/GenBank/DDBJ databases">
        <title>Rodentibacter gen. nov. and new species.</title>
        <authorList>
            <person name="Christensen H."/>
        </authorList>
    </citation>
    <scope>NUCLEOTIDE SEQUENCE [LARGE SCALE GENOMIC DNA]</scope>
    <source>
        <strain evidence="2 3">Ac151</strain>
    </source>
</reference>
<keyword evidence="1" id="KW-1133">Transmembrane helix</keyword>
<sequence>MNVKNYMPDMVSRNVKSLGNGVIEITRYNLSYFKAILVWPWFIIVTVITLNDIMSETGMYNDIQWAISVDWALEDTWQLVSGGMEVSGTPITPEAYLDFKMRMLNKHPDAIYYGWFYILFPIFWFILLCLPNARPVRIDAKRRLIYFQWWGRFYIKQYPESLKQNEQRLIYFLQTDFHSSWMNRDAMSCLIMDIPYENPACHKKASPALGAYRPVCEYQSYRLRDFIVDYLTSPHPDKEFAHYFNKEKTIWQDYFGWFYRFSLFPTLSYNEKKTEAKIQAWLEKYGDGQ</sequence>
<keyword evidence="1" id="KW-0812">Transmembrane</keyword>
<dbReference type="Proteomes" id="UP000188602">
    <property type="component" value="Unassembled WGS sequence"/>
</dbReference>
<protein>
    <submittedName>
        <fullName evidence="2">Uncharacterized protein</fullName>
    </submittedName>
</protein>
<name>A0A1V3JQK9_9PAST</name>